<dbReference type="AlphaFoldDB" id="A0A1F4XMY2"/>
<dbReference type="Proteomes" id="UP000177521">
    <property type="component" value="Unassembled WGS sequence"/>
</dbReference>
<protein>
    <submittedName>
        <fullName evidence="1">Uncharacterized protein</fullName>
    </submittedName>
</protein>
<evidence type="ECO:0000313" key="1">
    <source>
        <dbReference type="EMBL" id="OGC82997.1"/>
    </source>
</evidence>
<proteinExistence type="predicted"/>
<organism evidence="1 2">
    <name type="scientific">Candidatus Abawacabacteria bacterium RIFCSPHIGHO2_01_FULL_46_8</name>
    <dbReference type="NCBI Taxonomy" id="1817815"/>
    <lineage>
        <taxon>Bacteria</taxon>
        <taxon>Candidatus Abawacaibacteriota</taxon>
    </lineage>
</organism>
<gene>
    <name evidence="1" type="ORF">A2788_00500</name>
</gene>
<accession>A0A1F4XMY2</accession>
<name>A0A1F4XMY2_9BACT</name>
<sequence length="105" mass="11768">MKSPEQGPSQEKPFSFAELEGKEQVSADELKATLRDYAESGSAILASVVIALIDRVKLTTSDRIELAGIARRGIDVQEENRRSSKAQTVERETRQYLRVLQHIIL</sequence>
<reference evidence="1 2" key="1">
    <citation type="journal article" date="2016" name="Nat. Commun.">
        <title>Thousands of microbial genomes shed light on interconnected biogeochemical processes in an aquifer system.</title>
        <authorList>
            <person name="Anantharaman K."/>
            <person name="Brown C.T."/>
            <person name="Hug L.A."/>
            <person name="Sharon I."/>
            <person name="Castelle C.J."/>
            <person name="Probst A.J."/>
            <person name="Thomas B.C."/>
            <person name="Singh A."/>
            <person name="Wilkins M.J."/>
            <person name="Karaoz U."/>
            <person name="Brodie E.L."/>
            <person name="Williams K.H."/>
            <person name="Hubbard S.S."/>
            <person name="Banfield J.F."/>
        </authorList>
    </citation>
    <scope>NUCLEOTIDE SEQUENCE [LARGE SCALE GENOMIC DNA]</scope>
</reference>
<dbReference type="EMBL" id="MEWS01000003">
    <property type="protein sequence ID" value="OGC82997.1"/>
    <property type="molecule type" value="Genomic_DNA"/>
</dbReference>
<evidence type="ECO:0000313" key="2">
    <source>
        <dbReference type="Proteomes" id="UP000177521"/>
    </source>
</evidence>
<comment type="caution">
    <text evidence="1">The sequence shown here is derived from an EMBL/GenBank/DDBJ whole genome shotgun (WGS) entry which is preliminary data.</text>
</comment>